<feature type="chain" id="PRO_5046814163" evidence="1">
    <location>
        <begin position="19"/>
        <end position="170"/>
    </location>
</feature>
<dbReference type="EMBL" id="WNXC01000009">
    <property type="protein sequence ID" value="MBB2151299.1"/>
    <property type="molecule type" value="Genomic_DNA"/>
</dbReference>
<evidence type="ECO:0000313" key="2">
    <source>
        <dbReference type="EMBL" id="MBB2151299.1"/>
    </source>
</evidence>
<dbReference type="Gene3D" id="3.40.30.10">
    <property type="entry name" value="Glutaredoxin"/>
    <property type="match status" value="1"/>
</dbReference>
<keyword evidence="1" id="KW-0732">Signal</keyword>
<dbReference type="InterPro" id="IPR036249">
    <property type="entry name" value="Thioredoxin-like_sf"/>
</dbReference>
<accession>A0ABR6F196</accession>
<dbReference type="CDD" id="cd02947">
    <property type="entry name" value="TRX_family"/>
    <property type="match status" value="1"/>
</dbReference>
<feature type="signal peptide" evidence="1">
    <location>
        <begin position="1"/>
        <end position="18"/>
    </location>
</feature>
<dbReference type="RefSeq" id="WP_182961025.1">
    <property type="nucleotide sequence ID" value="NZ_WNXC01000009.1"/>
</dbReference>
<keyword evidence="3" id="KW-1185">Reference proteome</keyword>
<organism evidence="2 3">
    <name type="scientific">Pedobacter gandavensis</name>
    <dbReference type="NCBI Taxonomy" id="2679963"/>
    <lineage>
        <taxon>Bacteria</taxon>
        <taxon>Pseudomonadati</taxon>
        <taxon>Bacteroidota</taxon>
        <taxon>Sphingobacteriia</taxon>
        <taxon>Sphingobacteriales</taxon>
        <taxon>Sphingobacteriaceae</taxon>
        <taxon>Pedobacter</taxon>
    </lineage>
</organism>
<sequence length="170" mass="18875">MKKLITFTLLLFAMTASSQEINKKTKDDTGKVTGLINICSRAALQALPDTQHKYELEYPAYQPDQATLTALKPLMKDKKITIVMGTWCGDSQLQVPHFYKVLDALNIKEADITLICVDHSKKAENGLIDGMSITNVPTFIVTAAGKELGRITESPRETLEKDMLSIFAKK</sequence>
<comment type="caution">
    <text evidence="2">The sequence shown here is derived from an EMBL/GenBank/DDBJ whole genome shotgun (WGS) entry which is preliminary data.</text>
</comment>
<evidence type="ECO:0000313" key="3">
    <source>
        <dbReference type="Proteomes" id="UP000636110"/>
    </source>
</evidence>
<evidence type="ECO:0000256" key="1">
    <source>
        <dbReference type="SAM" id="SignalP"/>
    </source>
</evidence>
<dbReference type="Proteomes" id="UP000636110">
    <property type="component" value="Unassembled WGS sequence"/>
</dbReference>
<gene>
    <name evidence="2" type="ORF">GM920_20535</name>
</gene>
<reference evidence="2 3" key="1">
    <citation type="submission" date="2019-11" db="EMBL/GenBank/DDBJ databases">
        <title>Description of Pedobacter sp. LMG 31462T.</title>
        <authorList>
            <person name="Carlier A."/>
            <person name="Qi S."/>
            <person name="Vandamme P."/>
        </authorList>
    </citation>
    <scope>NUCLEOTIDE SEQUENCE [LARGE SCALE GENOMIC DNA]</scope>
    <source>
        <strain evidence="2 3">LMG 31462</strain>
    </source>
</reference>
<proteinExistence type="predicted"/>
<dbReference type="SUPFAM" id="SSF52833">
    <property type="entry name" value="Thioredoxin-like"/>
    <property type="match status" value="1"/>
</dbReference>
<name>A0ABR6F196_9SPHI</name>
<protein>
    <submittedName>
        <fullName evidence="2">Thioredoxin</fullName>
    </submittedName>
</protein>